<feature type="transmembrane region" description="Helical" evidence="9">
    <location>
        <begin position="12"/>
        <end position="30"/>
    </location>
</feature>
<comment type="similarity">
    <text evidence="2 9">Belongs to the cation transport ATPase (P-type) (TC 3.A.3) family. Type IB subfamily.</text>
</comment>
<dbReference type="NCBIfam" id="TIGR01512">
    <property type="entry name" value="ATPase-IB2_Cd"/>
    <property type="match status" value="1"/>
</dbReference>
<dbReference type="EC" id="7.2.2.21" evidence="7"/>
<gene>
    <name evidence="11" type="ORF">FC24_GL000479</name>
</gene>
<evidence type="ECO:0000313" key="11">
    <source>
        <dbReference type="EMBL" id="KRM99282.1"/>
    </source>
</evidence>
<evidence type="ECO:0000256" key="1">
    <source>
        <dbReference type="ARBA" id="ARBA00004141"/>
    </source>
</evidence>
<comment type="caution">
    <text evidence="11">The sequence shown here is derived from an EMBL/GenBank/DDBJ whole genome shotgun (WGS) entry which is preliminary data.</text>
</comment>
<dbReference type="PROSITE" id="PS00154">
    <property type="entry name" value="ATPASE_E1_E2"/>
    <property type="match status" value="1"/>
</dbReference>
<dbReference type="GO" id="GO:0005886">
    <property type="term" value="C:plasma membrane"/>
    <property type="evidence" value="ECO:0007669"/>
    <property type="project" value="UniProtKB-SubCell"/>
</dbReference>
<dbReference type="Gene3D" id="2.70.150.10">
    <property type="entry name" value="Calcium-transporting ATPase, cytoplasmic transduction domain A"/>
    <property type="match status" value="1"/>
</dbReference>
<feature type="domain" description="P-type ATPase A" evidence="10">
    <location>
        <begin position="117"/>
        <end position="216"/>
    </location>
</feature>
<keyword evidence="9" id="KW-0067">ATP-binding</keyword>
<dbReference type="EMBL" id="AYYI01000017">
    <property type="protein sequence ID" value="KRM99282.1"/>
    <property type="molecule type" value="Genomic_DNA"/>
</dbReference>
<dbReference type="InterPro" id="IPR023298">
    <property type="entry name" value="ATPase_P-typ_TM_dom_sf"/>
</dbReference>
<dbReference type="InterPro" id="IPR001757">
    <property type="entry name" value="P_typ_ATPase"/>
</dbReference>
<protein>
    <recommendedName>
        <fullName evidence="7">Cd(2+)-exporting ATPase</fullName>
        <ecNumber evidence="7">7.2.2.21</ecNumber>
    </recommendedName>
</protein>
<dbReference type="Proteomes" id="UP000051638">
    <property type="component" value="Unassembled WGS sequence"/>
</dbReference>
<feature type="transmembrane region" description="Helical" evidence="9">
    <location>
        <begin position="232"/>
        <end position="251"/>
    </location>
</feature>
<dbReference type="GO" id="GO:0046872">
    <property type="term" value="F:metal ion binding"/>
    <property type="evidence" value="ECO:0007669"/>
    <property type="project" value="UniProtKB-KW"/>
</dbReference>
<evidence type="ECO:0000256" key="2">
    <source>
        <dbReference type="ARBA" id="ARBA00006024"/>
    </source>
</evidence>
<keyword evidence="3" id="KW-0104">Cadmium</keyword>
<dbReference type="InterPro" id="IPR008250">
    <property type="entry name" value="ATPase_P-typ_transduc_dom_A_sf"/>
</dbReference>
<evidence type="ECO:0000256" key="7">
    <source>
        <dbReference type="ARBA" id="ARBA00039103"/>
    </source>
</evidence>
<sequence length="611" mass="64805">MEAGSLQHRYKLVATLLIGAAALILQFIFAQPLWAQILVTVLGALMAFSLLIEMIKTLRSGKYGVDLLAIMAIVATLAVGEYWASLLVLVMLTGGDSLEEYAAKQAGRELKALLANSPQVAHRLDGLQLTDITAEQAQIGDKLVVKPGELVPVDGRVLEGTSTFDQSSLTGESRPVTKVPGTELLSGSVNGETAVTMVVDRIAADSQYQAIVKLVKTSEAQPAHFVRMADRYAVPFTAISLLIAGLAWWLSGDPVRFAEVLVVASPCPLILAAPVALVAGMSRASRNGIIVKTGTTIEKLAQAKTIAFDKTGTITKGRLTVANVVSKADLSAERLLQFAASAEQQSSHILARSLVDYAGQNHLLTLEKLSETAGAGVTAQVAGHQVKVGKFNYVAPQLAEQKIQQTAIHVAIDQVYQGYITFHDQIRPEAAAMVESLPHLGVRHTMMLTGDQAQIAQTIAREVNIEQVHAQCLPQDKIKQLRAVPAEAKPVIMVGDGVNDAPSLTAADVGIAMGAHGATAASESADAVILKDDLNRVANAIKISQDTMQIAKSDVLTGIVILVVLMLVASFGFIPALVGALFQEVVDTLTILLALRAKKGLKQTELKVATD</sequence>
<dbReference type="Gene3D" id="3.40.50.1000">
    <property type="entry name" value="HAD superfamily/HAD-like"/>
    <property type="match status" value="1"/>
</dbReference>
<proteinExistence type="inferred from homology"/>
<evidence type="ECO:0000256" key="6">
    <source>
        <dbReference type="ARBA" id="ARBA00023136"/>
    </source>
</evidence>
<feature type="transmembrane region" description="Helical" evidence="9">
    <location>
        <begin position="257"/>
        <end position="279"/>
    </location>
</feature>
<keyword evidence="5 9" id="KW-1133">Transmembrane helix</keyword>
<dbReference type="PANTHER" id="PTHR48085">
    <property type="entry name" value="CADMIUM/ZINC-TRANSPORTING ATPASE HMA2-RELATED"/>
    <property type="match status" value="1"/>
</dbReference>
<dbReference type="GO" id="GO:0016887">
    <property type="term" value="F:ATP hydrolysis activity"/>
    <property type="evidence" value="ECO:0007669"/>
    <property type="project" value="InterPro"/>
</dbReference>
<organism evidence="11 12">
    <name type="scientific">Loigolactobacillus rennini DSM 20253</name>
    <dbReference type="NCBI Taxonomy" id="1423796"/>
    <lineage>
        <taxon>Bacteria</taxon>
        <taxon>Bacillati</taxon>
        <taxon>Bacillota</taxon>
        <taxon>Bacilli</taxon>
        <taxon>Lactobacillales</taxon>
        <taxon>Lactobacillaceae</taxon>
        <taxon>Loigolactobacillus</taxon>
    </lineage>
</organism>
<dbReference type="InterPro" id="IPR018303">
    <property type="entry name" value="ATPase_P-typ_P_site"/>
</dbReference>
<keyword evidence="9" id="KW-0479">Metal-binding</keyword>
<dbReference type="InterPro" id="IPR023299">
    <property type="entry name" value="ATPase_P-typ_cyto_dom_N"/>
</dbReference>
<name>A0A0R2D7C8_9LACO</name>
<feature type="transmembrane region" description="Helical" evidence="9">
    <location>
        <begin position="37"/>
        <end position="55"/>
    </location>
</feature>
<dbReference type="GO" id="GO:0008551">
    <property type="term" value="F:P-type cadmium transporter activity"/>
    <property type="evidence" value="ECO:0007669"/>
    <property type="project" value="UniProtKB-EC"/>
</dbReference>
<evidence type="ECO:0000256" key="4">
    <source>
        <dbReference type="ARBA" id="ARBA00022692"/>
    </source>
</evidence>
<feature type="transmembrane region" description="Helical" evidence="9">
    <location>
        <begin position="555"/>
        <end position="574"/>
    </location>
</feature>
<dbReference type="InterPro" id="IPR051014">
    <property type="entry name" value="Cation_Transport_ATPase_IB"/>
</dbReference>
<dbReference type="SUPFAM" id="SSF81653">
    <property type="entry name" value="Calcium ATPase, transduction domain A"/>
    <property type="match status" value="1"/>
</dbReference>
<dbReference type="InterPro" id="IPR023214">
    <property type="entry name" value="HAD_sf"/>
</dbReference>
<dbReference type="PANTHER" id="PTHR48085:SF5">
    <property type="entry name" value="CADMIUM_ZINC-TRANSPORTING ATPASE HMA4-RELATED"/>
    <property type="match status" value="1"/>
</dbReference>
<evidence type="ECO:0000256" key="8">
    <source>
        <dbReference type="ARBA" id="ARBA00049338"/>
    </source>
</evidence>
<dbReference type="STRING" id="1423796.FC24_GL000479"/>
<evidence type="ECO:0000259" key="10">
    <source>
        <dbReference type="Pfam" id="PF00122"/>
    </source>
</evidence>
<comment type="catalytic activity">
    <reaction evidence="8">
        <text>Cd(2+)(in) + ATP + H2O = Cd(2+)(out) + ADP + phosphate + H(+)</text>
        <dbReference type="Rhea" id="RHEA:12132"/>
        <dbReference type="ChEBI" id="CHEBI:15377"/>
        <dbReference type="ChEBI" id="CHEBI:15378"/>
        <dbReference type="ChEBI" id="CHEBI:30616"/>
        <dbReference type="ChEBI" id="CHEBI:43474"/>
        <dbReference type="ChEBI" id="CHEBI:48775"/>
        <dbReference type="ChEBI" id="CHEBI:456216"/>
        <dbReference type="EC" id="7.2.2.21"/>
    </reaction>
</comment>
<evidence type="ECO:0000256" key="3">
    <source>
        <dbReference type="ARBA" id="ARBA00022539"/>
    </source>
</evidence>
<dbReference type="CDD" id="cd07544">
    <property type="entry name" value="P-type_ATPase_HM"/>
    <property type="match status" value="1"/>
</dbReference>
<dbReference type="Gene3D" id="3.40.1110.10">
    <property type="entry name" value="Calcium-transporting ATPase, cytoplasmic domain N"/>
    <property type="match status" value="1"/>
</dbReference>
<keyword evidence="12" id="KW-1185">Reference proteome</keyword>
<accession>A0A0R2D7C8</accession>
<dbReference type="PATRIC" id="fig|1423796.3.peg.493"/>
<keyword evidence="9" id="KW-1003">Cell membrane</keyword>
<keyword evidence="9" id="KW-0547">Nucleotide-binding</keyword>
<dbReference type="NCBIfam" id="TIGR01494">
    <property type="entry name" value="ATPase_P-type"/>
    <property type="match status" value="1"/>
</dbReference>
<dbReference type="PRINTS" id="PR00119">
    <property type="entry name" value="CATATPASE"/>
</dbReference>
<dbReference type="InterPro" id="IPR036412">
    <property type="entry name" value="HAD-like_sf"/>
</dbReference>
<keyword evidence="4 9" id="KW-0812">Transmembrane</keyword>
<comment type="subcellular location">
    <subcellularLocation>
        <location evidence="9">Cell membrane</location>
    </subcellularLocation>
    <subcellularLocation>
        <location evidence="1">Membrane</location>
        <topology evidence="1">Multi-pass membrane protein</topology>
    </subcellularLocation>
</comment>
<evidence type="ECO:0000256" key="5">
    <source>
        <dbReference type="ARBA" id="ARBA00022989"/>
    </source>
</evidence>
<evidence type="ECO:0000313" key="12">
    <source>
        <dbReference type="Proteomes" id="UP000051638"/>
    </source>
</evidence>
<evidence type="ECO:0000256" key="9">
    <source>
        <dbReference type="RuleBase" id="RU362081"/>
    </source>
</evidence>
<dbReference type="GO" id="GO:0005524">
    <property type="term" value="F:ATP binding"/>
    <property type="evidence" value="ECO:0007669"/>
    <property type="project" value="UniProtKB-UniRule"/>
</dbReference>
<dbReference type="NCBIfam" id="TIGR01525">
    <property type="entry name" value="ATPase-IB_hvy"/>
    <property type="match status" value="1"/>
</dbReference>
<dbReference type="Pfam" id="PF00702">
    <property type="entry name" value="Hydrolase"/>
    <property type="match status" value="1"/>
</dbReference>
<dbReference type="AlphaFoldDB" id="A0A0R2D7C8"/>
<dbReference type="SUPFAM" id="SSF56784">
    <property type="entry name" value="HAD-like"/>
    <property type="match status" value="1"/>
</dbReference>
<dbReference type="SUPFAM" id="SSF81665">
    <property type="entry name" value="Calcium ATPase, transmembrane domain M"/>
    <property type="match status" value="1"/>
</dbReference>
<reference evidence="11 12" key="1">
    <citation type="journal article" date="2015" name="Genome Announc.">
        <title>Expanding the biotechnology potential of lactobacilli through comparative genomics of 213 strains and associated genera.</title>
        <authorList>
            <person name="Sun Z."/>
            <person name="Harris H.M."/>
            <person name="McCann A."/>
            <person name="Guo C."/>
            <person name="Argimon S."/>
            <person name="Zhang W."/>
            <person name="Yang X."/>
            <person name="Jeffery I.B."/>
            <person name="Cooney J.C."/>
            <person name="Kagawa T.F."/>
            <person name="Liu W."/>
            <person name="Song Y."/>
            <person name="Salvetti E."/>
            <person name="Wrobel A."/>
            <person name="Rasinkangas P."/>
            <person name="Parkhill J."/>
            <person name="Rea M.C."/>
            <person name="O'Sullivan O."/>
            <person name="Ritari J."/>
            <person name="Douillard F.P."/>
            <person name="Paul Ross R."/>
            <person name="Yang R."/>
            <person name="Briner A.E."/>
            <person name="Felis G.E."/>
            <person name="de Vos W.M."/>
            <person name="Barrangou R."/>
            <person name="Klaenhammer T.R."/>
            <person name="Caufield P.W."/>
            <person name="Cui Y."/>
            <person name="Zhang H."/>
            <person name="O'Toole P.W."/>
        </authorList>
    </citation>
    <scope>NUCLEOTIDE SEQUENCE [LARGE SCALE GENOMIC DNA]</scope>
    <source>
        <strain evidence="11 12">DSM 20253</strain>
    </source>
</reference>
<keyword evidence="6 9" id="KW-0472">Membrane</keyword>
<dbReference type="InterPro" id="IPR027256">
    <property type="entry name" value="P-typ_ATPase_IB"/>
</dbReference>
<dbReference type="Pfam" id="PF00122">
    <property type="entry name" value="E1-E2_ATPase"/>
    <property type="match status" value="1"/>
</dbReference>
<dbReference type="InterPro" id="IPR059000">
    <property type="entry name" value="ATPase_P-type_domA"/>
</dbReference>
<dbReference type="PRINTS" id="PR00120">
    <property type="entry name" value="HATPASE"/>
</dbReference>